<dbReference type="GeneID" id="85365771"/>
<protein>
    <recommendedName>
        <fullName evidence="4">MARVEL domain-containing protein</fullName>
    </recommendedName>
</protein>
<feature type="transmembrane region" description="Helical" evidence="1">
    <location>
        <begin position="70"/>
        <end position="87"/>
    </location>
</feature>
<evidence type="ECO:0000313" key="2">
    <source>
        <dbReference type="EMBL" id="KAK0468383.1"/>
    </source>
</evidence>
<dbReference type="Proteomes" id="UP001175211">
    <property type="component" value="Unassembled WGS sequence"/>
</dbReference>
<keyword evidence="1" id="KW-0472">Membrane</keyword>
<keyword evidence="1" id="KW-1133">Transmembrane helix</keyword>
<feature type="transmembrane region" description="Helical" evidence="1">
    <location>
        <begin position="125"/>
        <end position="145"/>
    </location>
</feature>
<name>A0AA39NMZ6_ARMTA</name>
<dbReference type="EMBL" id="JAUEPS010000002">
    <property type="protein sequence ID" value="KAK0468383.1"/>
    <property type="molecule type" value="Genomic_DNA"/>
</dbReference>
<reference evidence="2" key="1">
    <citation type="submission" date="2023-06" db="EMBL/GenBank/DDBJ databases">
        <authorList>
            <consortium name="Lawrence Berkeley National Laboratory"/>
            <person name="Ahrendt S."/>
            <person name="Sahu N."/>
            <person name="Indic B."/>
            <person name="Wong-Bajracharya J."/>
            <person name="Merenyi Z."/>
            <person name="Ke H.-M."/>
            <person name="Monk M."/>
            <person name="Kocsube S."/>
            <person name="Drula E."/>
            <person name="Lipzen A."/>
            <person name="Balint B."/>
            <person name="Henrissat B."/>
            <person name="Andreopoulos B."/>
            <person name="Martin F.M."/>
            <person name="Harder C.B."/>
            <person name="Rigling D."/>
            <person name="Ford K.L."/>
            <person name="Foster G.D."/>
            <person name="Pangilinan J."/>
            <person name="Papanicolaou A."/>
            <person name="Barry K."/>
            <person name="LaButti K."/>
            <person name="Viragh M."/>
            <person name="Koriabine M."/>
            <person name="Yan M."/>
            <person name="Riley R."/>
            <person name="Champramary S."/>
            <person name="Plett K.L."/>
            <person name="Tsai I.J."/>
            <person name="Slot J."/>
            <person name="Sipos G."/>
            <person name="Plett J."/>
            <person name="Nagy L.G."/>
            <person name="Grigoriev I.V."/>
        </authorList>
    </citation>
    <scope>NUCLEOTIDE SEQUENCE</scope>
    <source>
        <strain evidence="2">CCBAS 213</strain>
    </source>
</reference>
<feature type="transmembrane region" description="Helical" evidence="1">
    <location>
        <begin position="42"/>
        <end position="63"/>
    </location>
</feature>
<evidence type="ECO:0000256" key="1">
    <source>
        <dbReference type="SAM" id="Phobius"/>
    </source>
</evidence>
<keyword evidence="1" id="KW-0812">Transmembrane</keyword>
<proteinExistence type="predicted"/>
<feature type="transmembrane region" description="Helical" evidence="1">
    <location>
        <begin position="12"/>
        <end position="36"/>
    </location>
</feature>
<comment type="caution">
    <text evidence="2">The sequence shown here is derived from an EMBL/GenBank/DDBJ whole genome shotgun (WGS) entry which is preliminary data.</text>
</comment>
<sequence length="234" mass="25906">MTVRFINWRLALYVSVFLISGTVLGLAAHLASVFLPNLHRDFTIFGLIIPSLTIFAFMITLQWAQARTEAVVLFILAALWLAMGSWSNDIIGTYQCDSLSGQRVATTKGDMSAQSYCYEMKVIEAFSWMNFVLLAISFIILLALVTQAQKLGRYDIWREPIKELGWFGEWPGYYNTSPGMPHYPVGGYVPYGVPMQAGTGITQQTGNSIVIQPGVNGQPPTITQVPFGSAIHTQ</sequence>
<evidence type="ECO:0000313" key="3">
    <source>
        <dbReference type="Proteomes" id="UP001175211"/>
    </source>
</evidence>
<organism evidence="2 3">
    <name type="scientific">Armillaria tabescens</name>
    <name type="common">Ringless honey mushroom</name>
    <name type="synonym">Agaricus tabescens</name>
    <dbReference type="NCBI Taxonomy" id="1929756"/>
    <lineage>
        <taxon>Eukaryota</taxon>
        <taxon>Fungi</taxon>
        <taxon>Dikarya</taxon>
        <taxon>Basidiomycota</taxon>
        <taxon>Agaricomycotina</taxon>
        <taxon>Agaricomycetes</taxon>
        <taxon>Agaricomycetidae</taxon>
        <taxon>Agaricales</taxon>
        <taxon>Marasmiineae</taxon>
        <taxon>Physalacriaceae</taxon>
        <taxon>Desarmillaria</taxon>
    </lineage>
</organism>
<evidence type="ECO:0008006" key="4">
    <source>
        <dbReference type="Google" id="ProtNLM"/>
    </source>
</evidence>
<gene>
    <name evidence="2" type="ORF">EV420DRAFT_461316</name>
</gene>
<accession>A0AA39NMZ6</accession>
<dbReference type="AlphaFoldDB" id="A0AA39NMZ6"/>
<keyword evidence="3" id="KW-1185">Reference proteome</keyword>
<dbReference type="RefSeq" id="XP_060338658.1">
    <property type="nucleotide sequence ID" value="XM_060482223.1"/>
</dbReference>